<dbReference type="Pfam" id="PF08722">
    <property type="entry name" value="Tn7_TnsA-like_N"/>
    <property type="match status" value="1"/>
</dbReference>
<organism evidence="3">
    <name type="scientific">Acinetobacter baumannii</name>
    <dbReference type="NCBI Taxonomy" id="470"/>
    <lineage>
        <taxon>Bacteria</taxon>
        <taxon>Pseudomonadati</taxon>
        <taxon>Pseudomonadota</taxon>
        <taxon>Gammaproteobacteria</taxon>
        <taxon>Moraxellales</taxon>
        <taxon>Moraxellaceae</taxon>
        <taxon>Acinetobacter</taxon>
        <taxon>Acinetobacter calcoaceticus/baumannii complex</taxon>
    </lineage>
</organism>
<accession>A0A6B2IDA3</accession>
<dbReference type="EMBL" id="JAAEGQ010000116">
    <property type="protein sequence ID" value="NDN09427.1"/>
    <property type="molecule type" value="Genomic_DNA"/>
</dbReference>
<sequence>MLKQEFNNNVIDVIGQPVVIPYITELGNQSTYTPDFLVQFSSSNCDDFEDFPVPMLIEIKPKKKLVEDWDKLKPKFRAAHRFAADKGWKFKIISETRLYDQYWENINFLKKFRRSH</sequence>
<keyword evidence="3" id="KW-0540">Nuclease</keyword>
<proteinExistence type="predicted"/>
<name>A0A6B2IDA3_ACIBA</name>
<gene>
    <name evidence="2" type="ORF">FPK87_21685</name>
    <name evidence="3" type="ORF">GY141_18975</name>
</gene>
<dbReference type="InterPro" id="IPR014833">
    <property type="entry name" value="TnsA_N"/>
</dbReference>
<dbReference type="AlphaFoldDB" id="A0A6B2IDA3"/>
<evidence type="ECO:0000313" key="2">
    <source>
        <dbReference type="EMBL" id="MDR8263036.1"/>
    </source>
</evidence>
<reference evidence="2" key="1">
    <citation type="submission" date="2019-07" db="EMBL/GenBank/DDBJ databases">
        <title>Biological characteristics of mucoid Acinetobacter baumannii from a general hospital in China.</title>
        <authorList>
            <person name="Hua X."/>
            <person name="Yu Y."/>
        </authorList>
    </citation>
    <scope>NUCLEOTIDE SEQUENCE [LARGE SCALE GENOMIC DNA]</scope>
    <source>
        <strain evidence="2">N41</strain>
    </source>
</reference>
<protein>
    <submittedName>
        <fullName evidence="3">Heteromeric transposase endonuclease subunit TnsA</fullName>
    </submittedName>
</protein>
<dbReference type="EMBL" id="VMBB01000312">
    <property type="protein sequence ID" value="MDR8263036.1"/>
    <property type="molecule type" value="Genomic_DNA"/>
</dbReference>
<evidence type="ECO:0000259" key="1">
    <source>
        <dbReference type="Pfam" id="PF08722"/>
    </source>
</evidence>
<feature type="non-terminal residue" evidence="3">
    <location>
        <position position="116"/>
    </location>
</feature>
<keyword evidence="3" id="KW-0255">Endonuclease</keyword>
<feature type="domain" description="TnsA endonuclease N-terminal" evidence="1">
    <location>
        <begin position="7"/>
        <end position="95"/>
    </location>
</feature>
<evidence type="ECO:0000313" key="3">
    <source>
        <dbReference type="EMBL" id="NDN09427.1"/>
    </source>
</evidence>
<reference evidence="3" key="2">
    <citation type="submission" date="2020-01" db="EMBL/GenBank/DDBJ databases">
        <title>Whole genome shot-gun sequencing of Carbapenem resistant A. baumannii from clinical specimens.</title>
        <authorList>
            <person name="Veeraraghavan B."/>
            <person name="Vijaya Kumar S."/>
            <person name="Vasudevan K."/>
            <person name="Lincy M."/>
            <person name="Kirubananthan A."/>
        </authorList>
    </citation>
    <scope>NUCLEOTIDE SEQUENCE</scope>
    <source>
        <strain evidence="3">BA17806</strain>
    </source>
</reference>
<keyword evidence="3" id="KW-0378">Hydrolase</keyword>
<dbReference type="GO" id="GO:0004519">
    <property type="term" value="F:endonuclease activity"/>
    <property type="evidence" value="ECO:0007669"/>
    <property type="project" value="UniProtKB-KW"/>
</dbReference>
<comment type="caution">
    <text evidence="3">The sequence shown here is derived from an EMBL/GenBank/DDBJ whole genome shotgun (WGS) entry which is preliminary data.</text>
</comment>